<dbReference type="InterPro" id="IPR036291">
    <property type="entry name" value="NAD(P)-bd_dom_sf"/>
</dbReference>
<protein>
    <submittedName>
        <fullName evidence="4">Oxidoreductase family protein</fullName>
    </submittedName>
</protein>
<dbReference type="SUPFAM" id="SSF55347">
    <property type="entry name" value="Glyceraldehyde-3-phosphate dehydrogenase-like, C-terminal domain"/>
    <property type="match status" value="1"/>
</dbReference>
<dbReference type="AlphaFoldDB" id="F2IYT8"/>
<accession>F2IYT8</accession>
<dbReference type="Pfam" id="PF22725">
    <property type="entry name" value="GFO_IDH_MocA_C3"/>
    <property type="match status" value="1"/>
</dbReference>
<evidence type="ECO:0000259" key="3">
    <source>
        <dbReference type="Pfam" id="PF22725"/>
    </source>
</evidence>
<dbReference type="EMBL" id="CP002568">
    <property type="protein sequence ID" value="ADZ69535.1"/>
    <property type="molecule type" value="Genomic_DNA"/>
</dbReference>
<dbReference type="SUPFAM" id="SSF51735">
    <property type="entry name" value="NAD(P)-binding Rossmann-fold domains"/>
    <property type="match status" value="1"/>
</dbReference>
<evidence type="ECO:0000259" key="2">
    <source>
        <dbReference type="Pfam" id="PF01408"/>
    </source>
</evidence>
<evidence type="ECO:0000313" key="5">
    <source>
        <dbReference type="Proteomes" id="UP000008130"/>
    </source>
</evidence>
<dbReference type="PANTHER" id="PTHR43818">
    <property type="entry name" value="BCDNA.GH03377"/>
    <property type="match status" value="1"/>
</dbReference>
<organism evidence="4 5">
    <name type="scientific">Polymorphum gilvum (strain LMG 25793 / CGMCC 1.9160 / SL003B-26A1)</name>
    <dbReference type="NCBI Taxonomy" id="991905"/>
    <lineage>
        <taxon>Bacteria</taxon>
        <taxon>Pseudomonadati</taxon>
        <taxon>Pseudomonadota</taxon>
        <taxon>Alphaproteobacteria</taxon>
        <taxon>Rhodobacterales</taxon>
        <taxon>Paracoccaceae</taxon>
        <taxon>Polymorphum</taxon>
    </lineage>
</organism>
<dbReference type="Pfam" id="PF01408">
    <property type="entry name" value="GFO_IDH_MocA"/>
    <property type="match status" value="1"/>
</dbReference>
<dbReference type="STRING" id="991905.SL003B_1106"/>
<feature type="domain" description="Gfo/Idh/MocA-like oxidoreductase N-terminal" evidence="2">
    <location>
        <begin position="31"/>
        <end position="147"/>
    </location>
</feature>
<dbReference type="GO" id="GO:0000166">
    <property type="term" value="F:nucleotide binding"/>
    <property type="evidence" value="ECO:0007669"/>
    <property type="project" value="InterPro"/>
</dbReference>
<dbReference type="InterPro" id="IPR000683">
    <property type="entry name" value="Gfo/Idh/MocA-like_OxRdtase_N"/>
</dbReference>
<dbReference type="PANTHER" id="PTHR43818:SF11">
    <property type="entry name" value="BCDNA.GH03377"/>
    <property type="match status" value="1"/>
</dbReference>
<dbReference type="Gene3D" id="3.30.360.10">
    <property type="entry name" value="Dihydrodipicolinate Reductase, domain 2"/>
    <property type="match status" value="1"/>
</dbReference>
<evidence type="ECO:0000313" key="4">
    <source>
        <dbReference type="EMBL" id="ADZ69535.1"/>
    </source>
</evidence>
<dbReference type="KEGG" id="pgv:SL003B_1106"/>
<keyword evidence="1" id="KW-0560">Oxidoreductase</keyword>
<dbReference type="eggNOG" id="COG0673">
    <property type="taxonomic scope" value="Bacteria"/>
</dbReference>
<reference evidence="4" key="1">
    <citation type="journal article" date="2011" name="J. Bacteriol.">
        <title>Complete genome sequence of Polymorphum gilvum SL003B-26A1T, a crude oil-degrading bacterium from oil-polluted saline soil.</title>
        <authorList>
            <person name="Li S.G."/>
            <person name="Tang Y.Q."/>
            <person name="Nie Y."/>
            <person name="Cai M."/>
            <person name="Wu X.L."/>
        </authorList>
    </citation>
    <scope>NUCLEOTIDE SEQUENCE [LARGE SCALE GENOMIC DNA]</scope>
    <source>
        <strain evidence="4">SL003B-26A1</strain>
    </source>
</reference>
<sequence>MSWRSEVDFASLAASDLSFLETRTVRQDMLNLAIFGSGRWAERLVGSVQGKSDRVAFKAAASRTPDAHRDFGEEFGLAVVSRDEAIADPAIDAVVIATAHSDHRDLAVSAAAAGKHVFVEKPLALTSADARAMIQACDKAGVVIAHGFNRRFAPAYQDMLRRLYGSEIGELLHLEGQFSGPSGYMLKPGMWRAERAECPAGAMTARGIHALDAMIAMAGPVKTVYCHSETRVLPVDVDDVTSALLRFASGATGYIASHHATGEIWRLQVYGSKGWMEMRGDGDLLIRTLGNEPEAIAMAPLDKERAELEAFADAVAGSRPYPVTNAQALNGIAVIEAMVASAVSGAPQSIR</sequence>
<dbReference type="GO" id="GO:0016491">
    <property type="term" value="F:oxidoreductase activity"/>
    <property type="evidence" value="ECO:0007669"/>
    <property type="project" value="UniProtKB-KW"/>
</dbReference>
<feature type="domain" description="GFO/IDH/MocA-like oxidoreductase" evidence="3">
    <location>
        <begin position="162"/>
        <end position="276"/>
    </location>
</feature>
<gene>
    <name evidence="4" type="ordered locus">SL003B_1106</name>
</gene>
<dbReference type="HOGENOM" id="CLU_023194_1_2_5"/>
<dbReference type="InterPro" id="IPR055170">
    <property type="entry name" value="GFO_IDH_MocA-like_dom"/>
</dbReference>
<dbReference type="InterPro" id="IPR050463">
    <property type="entry name" value="Gfo/Idh/MocA_oxidrdct_glycsds"/>
</dbReference>
<dbReference type="Proteomes" id="UP000008130">
    <property type="component" value="Chromosome"/>
</dbReference>
<proteinExistence type="predicted"/>
<keyword evidence="5" id="KW-1185">Reference proteome</keyword>
<dbReference type="Gene3D" id="3.40.50.720">
    <property type="entry name" value="NAD(P)-binding Rossmann-like Domain"/>
    <property type="match status" value="1"/>
</dbReference>
<name>F2IYT8_POLGS</name>
<evidence type="ECO:0000256" key="1">
    <source>
        <dbReference type="ARBA" id="ARBA00023002"/>
    </source>
</evidence>